<gene>
    <name evidence="2" type="ORF">ACFQGD_10285</name>
</gene>
<feature type="domain" description="PucR C-terminal helix-turn-helix" evidence="1">
    <location>
        <begin position="473"/>
        <end position="528"/>
    </location>
</feature>
<dbReference type="RefSeq" id="WP_345405582.1">
    <property type="nucleotide sequence ID" value="NZ_BAABLA010000120.1"/>
</dbReference>
<dbReference type="Gene3D" id="1.10.10.2840">
    <property type="entry name" value="PucR C-terminal helix-turn-helix domain"/>
    <property type="match status" value="1"/>
</dbReference>
<protein>
    <submittedName>
        <fullName evidence="2">PucR family transcriptional regulator</fullName>
    </submittedName>
</protein>
<proteinExistence type="predicted"/>
<evidence type="ECO:0000313" key="2">
    <source>
        <dbReference type="EMBL" id="MFC6867538.1"/>
    </source>
</evidence>
<organism evidence="2 3">
    <name type="scientific">Haloechinothrix salitolerans</name>
    <dbReference type="NCBI Taxonomy" id="926830"/>
    <lineage>
        <taxon>Bacteria</taxon>
        <taxon>Bacillati</taxon>
        <taxon>Actinomycetota</taxon>
        <taxon>Actinomycetes</taxon>
        <taxon>Pseudonocardiales</taxon>
        <taxon>Pseudonocardiaceae</taxon>
        <taxon>Haloechinothrix</taxon>
    </lineage>
</organism>
<name>A0ABW2BXC9_9PSEU</name>
<reference evidence="3" key="1">
    <citation type="journal article" date="2019" name="Int. J. Syst. Evol. Microbiol.">
        <title>The Global Catalogue of Microorganisms (GCM) 10K type strain sequencing project: providing services to taxonomists for standard genome sequencing and annotation.</title>
        <authorList>
            <consortium name="The Broad Institute Genomics Platform"/>
            <consortium name="The Broad Institute Genome Sequencing Center for Infectious Disease"/>
            <person name="Wu L."/>
            <person name="Ma J."/>
        </authorList>
    </citation>
    <scope>NUCLEOTIDE SEQUENCE [LARGE SCALE GENOMIC DNA]</scope>
    <source>
        <strain evidence="3">KCTC 32255</strain>
    </source>
</reference>
<evidence type="ECO:0000313" key="3">
    <source>
        <dbReference type="Proteomes" id="UP001596337"/>
    </source>
</evidence>
<dbReference type="EMBL" id="JBHSXX010000001">
    <property type="protein sequence ID" value="MFC6867538.1"/>
    <property type="molecule type" value="Genomic_DNA"/>
</dbReference>
<dbReference type="PANTHER" id="PTHR33744">
    <property type="entry name" value="CARBOHYDRATE DIACID REGULATOR"/>
    <property type="match status" value="1"/>
</dbReference>
<sequence>MTSLASVVNRVGPTLLHAVVLPEGNGQRNVADVVIAEAGSHGTYGSALRAGLMHVNAGDLVLAVAATTVDDAVELVTESASCSAAAVLLKPPLARRAAVRKAATEAEIGLIEVHAKTSWAQLVWLLRTVLDAIADEREAVDAPEAGSADLFRLADAAASVVDAPVTIEDTNSRVLAYSARQDLTDPARVSTIMGRRIPDDVLARFRSRGVFRELSTGKQTIFVPAQQDGTLPRLIVPIRMGGELLGSMWAVVDGPVSEERAAAFADAAPVVAVHLLRRRASADAHRRATAELVAGLLDGTASPRRAMAELGMTAAAHRVIAVDTGGKHPDDHPRAEGLRLALLERVGKRIGAHAHGCTLGGVLYLVVPAERADWSELRQVLAKESAAAKRTFRAAAGTRRPVAELSQSRAEADEALGLLRAELVEGPVISFDEAWTALTLHRVATATAGAGVLDLGPLDVLREQDRTGKTAYVDTLYAWLRHPGDPRAAARELRIHPNTLRYRMRKLLEQCDVDLDDPDVRLALLTQLVSMRWS</sequence>
<dbReference type="InterPro" id="IPR051448">
    <property type="entry name" value="CdaR-like_regulators"/>
</dbReference>
<dbReference type="InterPro" id="IPR029016">
    <property type="entry name" value="GAF-like_dom_sf"/>
</dbReference>
<dbReference type="InterPro" id="IPR025736">
    <property type="entry name" value="PucR_C-HTH_dom"/>
</dbReference>
<keyword evidence="3" id="KW-1185">Reference proteome</keyword>
<dbReference type="PANTHER" id="PTHR33744:SF17">
    <property type="entry name" value="CONSERVED PROTEIN"/>
    <property type="match status" value="1"/>
</dbReference>
<dbReference type="Pfam" id="PF13556">
    <property type="entry name" value="HTH_30"/>
    <property type="match status" value="1"/>
</dbReference>
<comment type="caution">
    <text evidence="2">The sequence shown here is derived from an EMBL/GenBank/DDBJ whole genome shotgun (WGS) entry which is preliminary data.</text>
</comment>
<dbReference type="Gene3D" id="3.30.450.40">
    <property type="match status" value="1"/>
</dbReference>
<evidence type="ECO:0000259" key="1">
    <source>
        <dbReference type="Pfam" id="PF13556"/>
    </source>
</evidence>
<accession>A0ABW2BXC9</accession>
<dbReference type="InterPro" id="IPR042070">
    <property type="entry name" value="PucR_C-HTH_sf"/>
</dbReference>
<dbReference type="Proteomes" id="UP001596337">
    <property type="component" value="Unassembled WGS sequence"/>
</dbReference>